<dbReference type="GO" id="GO:0016485">
    <property type="term" value="P:protein processing"/>
    <property type="evidence" value="ECO:0007669"/>
    <property type="project" value="InterPro"/>
</dbReference>
<reference evidence="2" key="1">
    <citation type="journal article" date="2014" name="Front. Microbiol.">
        <title>High frequency of phylogenetically diverse reductive dehalogenase-homologous genes in deep subseafloor sedimentary metagenomes.</title>
        <authorList>
            <person name="Kawai M."/>
            <person name="Futagami T."/>
            <person name="Toyoda A."/>
            <person name="Takaki Y."/>
            <person name="Nishi S."/>
            <person name="Hori S."/>
            <person name="Arai W."/>
            <person name="Tsubouchi T."/>
            <person name="Morono Y."/>
            <person name="Uchiyama I."/>
            <person name="Ito T."/>
            <person name="Fujiyama A."/>
            <person name="Inagaki F."/>
            <person name="Takami H."/>
        </authorList>
    </citation>
    <scope>NUCLEOTIDE SEQUENCE</scope>
    <source>
        <strain evidence="2">Expedition CK06-06</strain>
    </source>
</reference>
<dbReference type="AlphaFoldDB" id="X1GWK1"/>
<feature type="transmembrane region" description="Helical" evidence="1">
    <location>
        <begin position="6"/>
        <end position="24"/>
    </location>
</feature>
<evidence type="ECO:0000313" key="2">
    <source>
        <dbReference type="EMBL" id="GAH62316.1"/>
    </source>
</evidence>
<gene>
    <name evidence="2" type="ORF">S03H2_53751</name>
</gene>
<dbReference type="EMBL" id="BARU01034224">
    <property type="protein sequence ID" value="GAH62316.1"/>
    <property type="molecule type" value="Genomic_DNA"/>
</dbReference>
<dbReference type="InterPro" id="IPR001108">
    <property type="entry name" value="Peptidase_A22A"/>
</dbReference>
<feature type="transmembrane region" description="Helical" evidence="1">
    <location>
        <begin position="60"/>
        <end position="76"/>
    </location>
</feature>
<dbReference type="GO" id="GO:0042500">
    <property type="term" value="F:aspartic endopeptidase activity, intramembrane cleaving"/>
    <property type="evidence" value="ECO:0007669"/>
    <property type="project" value="InterPro"/>
</dbReference>
<keyword evidence="1" id="KW-0472">Membrane</keyword>
<keyword evidence="1" id="KW-1133">Transmembrane helix</keyword>
<accession>X1GWK1</accession>
<keyword evidence="1" id="KW-0812">Transmembrane</keyword>
<name>X1GWK1_9ZZZZ</name>
<proteinExistence type="predicted"/>
<organism evidence="2">
    <name type="scientific">marine sediment metagenome</name>
    <dbReference type="NCBI Taxonomy" id="412755"/>
    <lineage>
        <taxon>unclassified sequences</taxon>
        <taxon>metagenomes</taxon>
        <taxon>ecological metagenomes</taxon>
    </lineage>
</organism>
<sequence>PTLFYLFDFELIFFSAIFTILIIYKYFTSTSIKIKNFVVLYIGLLIGASMGVLMPLWTTLAILIGISFWDIFAVLYKRGPIK</sequence>
<evidence type="ECO:0000256" key="1">
    <source>
        <dbReference type="SAM" id="Phobius"/>
    </source>
</evidence>
<comment type="caution">
    <text evidence="2">The sequence shown here is derived from an EMBL/GenBank/DDBJ whole genome shotgun (WGS) entry which is preliminary data.</text>
</comment>
<feature type="transmembrane region" description="Helical" evidence="1">
    <location>
        <begin position="36"/>
        <end position="54"/>
    </location>
</feature>
<dbReference type="GO" id="GO:0016020">
    <property type="term" value="C:membrane"/>
    <property type="evidence" value="ECO:0007669"/>
    <property type="project" value="InterPro"/>
</dbReference>
<feature type="non-terminal residue" evidence="2">
    <location>
        <position position="1"/>
    </location>
</feature>
<dbReference type="Pfam" id="PF01080">
    <property type="entry name" value="Presenilin"/>
    <property type="match status" value="1"/>
</dbReference>
<protein>
    <submittedName>
        <fullName evidence="2">Uncharacterized protein</fullName>
    </submittedName>
</protein>